<proteinExistence type="predicted"/>
<dbReference type="EMBL" id="FR854086">
    <property type="protein sequence ID" value="CCA84185.1"/>
    <property type="molecule type" value="Genomic_DNA"/>
</dbReference>
<gene>
    <name evidence="2" type="ORF">RALSY_10146</name>
</gene>
<protein>
    <submittedName>
        <fullName evidence="2">Uncharacterized protein</fullName>
    </submittedName>
</protein>
<evidence type="ECO:0000256" key="1">
    <source>
        <dbReference type="SAM" id="MobiDB-lite"/>
    </source>
</evidence>
<reference evidence="2" key="2">
    <citation type="submission" date="2011-04" db="EMBL/GenBank/DDBJ databases">
        <authorList>
            <person name="Genoscope - CEA"/>
        </authorList>
    </citation>
    <scope>NUCLEOTIDE SEQUENCE</scope>
    <source>
        <strain evidence="2">R24</strain>
    </source>
</reference>
<feature type="region of interest" description="Disordered" evidence="1">
    <location>
        <begin position="13"/>
        <end position="33"/>
    </location>
</feature>
<dbReference type="AlphaFoldDB" id="G2ZZ92"/>
<sequence>MRDGAGYRLLRRYPMSQWQSDKPVGDSNPRKSA</sequence>
<name>G2ZZ92_9RALS</name>
<organism evidence="2">
    <name type="scientific">Ralstonia syzygii R24</name>
    <dbReference type="NCBI Taxonomy" id="907261"/>
    <lineage>
        <taxon>Bacteria</taxon>
        <taxon>Pseudomonadati</taxon>
        <taxon>Pseudomonadota</taxon>
        <taxon>Betaproteobacteria</taxon>
        <taxon>Burkholderiales</taxon>
        <taxon>Burkholderiaceae</taxon>
        <taxon>Ralstonia</taxon>
        <taxon>Ralstonia solanacearum species complex</taxon>
    </lineage>
</organism>
<evidence type="ECO:0000313" key="2">
    <source>
        <dbReference type="EMBL" id="CCA84185.1"/>
    </source>
</evidence>
<accession>G2ZZ92</accession>
<reference evidence="2" key="1">
    <citation type="journal article" date="2011" name="PLoS ONE">
        <title>Ralstonia syzygii, the Blood Disease Bacterium and some Asian R. solanacearum strains form a single genomic species despite divergent lifestyles.</title>
        <authorList>
            <person name="Remenant B."/>
            <person name="de Cambiaire J.C."/>
            <person name="Cellier G."/>
            <person name="Jacobs J.M."/>
            <person name="Mangenot S."/>
            <person name="Barbe V."/>
            <person name="Lajus A."/>
            <person name="Vallenet D."/>
            <person name="Medigue C."/>
            <person name="Fegan M."/>
            <person name="Allen C."/>
            <person name="Prior P."/>
        </authorList>
    </citation>
    <scope>NUCLEOTIDE SEQUENCE</scope>
    <source>
        <strain evidence="2">R24</strain>
    </source>
</reference>